<protein>
    <recommendedName>
        <fullName evidence="4">Secreted protein</fullName>
    </recommendedName>
</protein>
<keyword evidence="3" id="KW-1185">Reference proteome</keyword>
<name>A0ABN5VH42_9ACTN</name>
<evidence type="ECO:0000313" key="2">
    <source>
        <dbReference type="EMBL" id="BBC31603.1"/>
    </source>
</evidence>
<reference evidence="2 3" key="2">
    <citation type="journal article" date="2023" name="ChemBioChem">
        <title>Acyltransferase Domain Exchange between Two Independent Type I Polyketide Synthases in the Same Producer Strain of Macrolide Antibiotics.</title>
        <authorList>
            <person name="Kudo F."/>
            <person name="Kishikawa K."/>
            <person name="Tsuboi K."/>
            <person name="Kido T."/>
            <person name="Usui T."/>
            <person name="Hashimoto J."/>
            <person name="Shin-Ya K."/>
            <person name="Miyanaga A."/>
            <person name="Eguchi T."/>
        </authorList>
    </citation>
    <scope>NUCLEOTIDE SEQUENCE [LARGE SCALE GENOMIC DNA]</scope>
    <source>
        <strain evidence="2 3">A-8890</strain>
    </source>
</reference>
<evidence type="ECO:0000313" key="3">
    <source>
        <dbReference type="Proteomes" id="UP001321542"/>
    </source>
</evidence>
<dbReference type="Proteomes" id="UP001321542">
    <property type="component" value="Chromosome"/>
</dbReference>
<evidence type="ECO:0008006" key="4">
    <source>
        <dbReference type="Google" id="ProtNLM"/>
    </source>
</evidence>
<accession>A0ABN5VH42</accession>
<dbReference type="EMBL" id="AP018448">
    <property type="protein sequence ID" value="BBC31603.1"/>
    <property type="molecule type" value="Genomic_DNA"/>
</dbReference>
<keyword evidence="1" id="KW-0732">Signal</keyword>
<dbReference type="RefSeq" id="WP_286250357.1">
    <property type="nucleotide sequence ID" value="NZ_AP018448.1"/>
</dbReference>
<evidence type="ECO:0000256" key="1">
    <source>
        <dbReference type="SAM" id="SignalP"/>
    </source>
</evidence>
<organism evidence="2 3">
    <name type="scientific">Streptomyces graminofaciens</name>
    <dbReference type="NCBI Taxonomy" id="68212"/>
    <lineage>
        <taxon>Bacteria</taxon>
        <taxon>Bacillati</taxon>
        <taxon>Actinomycetota</taxon>
        <taxon>Actinomycetes</taxon>
        <taxon>Kitasatosporales</taxon>
        <taxon>Streptomycetaceae</taxon>
        <taxon>Streptomyces</taxon>
    </lineage>
</organism>
<reference evidence="2 3" key="1">
    <citation type="journal article" date="2010" name="ChemBioChem">
        <title>Cloning and characterization of the biosynthetic gene cluster of 16-membered macrolide antibiotic FD-891: involvement of a dual functional cytochrome P450 monooxygenase catalyzing epoxidation and hydroxylation.</title>
        <authorList>
            <person name="Kudo F."/>
            <person name="Motegi A."/>
            <person name="Mizoue K."/>
            <person name="Eguchi T."/>
        </authorList>
    </citation>
    <scope>NUCLEOTIDE SEQUENCE [LARGE SCALE GENOMIC DNA]</scope>
    <source>
        <strain evidence="2 3">A-8890</strain>
    </source>
</reference>
<proteinExistence type="predicted"/>
<gene>
    <name evidence="2" type="ORF">SGFS_028970</name>
</gene>
<feature type="signal peptide" evidence="1">
    <location>
        <begin position="1"/>
        <end position="27"/>
    </location>
</feature>
<feature type="chain" id="PRO_5046137222" description="Secreted protein" evidence="1">
    <location>
        <begin position="28"/>
        <end position="147"/>
    </location>
</feature>
<sequence length="147" mass="15334">MRRLTTTATLLGLTVLGVAVPTTAAQAAESVVAGCADKVGPRDGRIYAWDAPNCLGNPLPGIPVSGDWGPDADDRASAVMNRGYPGGPDVAKFYENSDVSGGHVCLLPGELYADDLSDSRFSNGAPVNDNISSHQWVNRNSCAVFLT</sequence>